<dbReference type="AlphaFoldDB" id="A0A0G1T357"/>
<sequence length="95" mass="10389">MAGIDLYLIYFFAGVLHHILFTLQIRSVDHDRKVAASISAFLVAVLSLAVLYNIFTHLQGTQGMIGIVSYAAGIGMGSFVAMKIRIRYKGKDLIG</sequence>
<evidence type="ECO:0000313" key="3">
    <source>
        <dbReference type="Proteomes" id="UP000034682"/>
    </source>
</evidence>
<organism evidence="2 3">
    <name type="scientific">Candidatus Giovannonibacteria bacterium GW2011_GWB1_47_6b</name>
    <dbReference type="NCBI Taxonomy" id="1618655"/>
    <lineage>
        <taxon>Bacteria</taxon>
        <taxon>Candidatus Giovannoniibacteriota</taxon>
    </lineage>
</organism>
<keyword evidence="1" id="KW-0472">Membrane</keyword>
<feature type="transmembrane region" description="Helical" evidence="1">
    <location>
        <begin position="6"/>
        <end position="23"/>
    </location>
</feature>
<proteinExistence type="predicted"/>
<protein>
    <submittedName>
        <fullName evidence="2">Uncharacterized protein</fullName>
    </submittedName>
</protein>
<keyword evidence="1" id="KW-1133">Transmembrane helix</keyword>
<accession>A0A0G1T357</accession>
<comment type="caution">
    <text evidence="2">The sequence shown here is derived from an EMBL/GenBank/DDBJ whole genome shotgun (WGS) entry which is preliminary data.</text>
</comment>
<evidence type="ECO:0000313" key="2">
    <source>
        <dbReference type="EMBL" id="KKU76162.1"/>
    </source>
</evidence>
<gene>
    <name evidence="2" type="ORF">UY02_C0030G0001</name>
</gene>
<feature type="transmembrane region" description="Helical" evidence="1">
    <location>
        <begin position="35"/>
        <end position="55"/>
    </location>
</feature>
<dbReference type="EMBL" id="LCOK01000030">
    <property type="protein sequence ID" value="KKU76162.1"/>
    <property type="molecule type" value="Genomic_DNA"/>
</dbReference>
<keyword evidence="1" id="KW-0812">Transmembrane</keyword>
<dbReference type="Proteomes" id="UP000034682">
    <property type="component" value="Unassembled WGS sequence"/>
</dbReference>
<evidence type="ECO:0000256" key="1">
    <source>
        <dbReference type="SAM" id="Phobius"/>
    </source>
</evidence>
<feature type="transmembrane region" description="Helical" evidence="1">
    <location>
        <begin position="61"/>
        <end position="81"/>
    </location>
</feature>
<name>A0A0G1T357_9BACT</name>
<reference evidence="2 3" key="1">
    <citation type="journal article" date="2015" name="Nature">
        <title>rRNA introns, odd ribosomes, and small enigmatic genomes across a large radiation of phyla.</title>
        <authorList>
            <person name="Brown C.T."/>
            <person name="Hug L.A."/>
            <person name="Thomas B.C."/>
            <person name="Sharon I."/>
            <person name="Castelle C.J."/>
            <person name="Singh A."/>
            <person name="Wilkins M.J."/>
            <person name="Williams K.H."/>
            <person name="Banfield J.F."/>
        </authorList>
    </citation>
    <scope>NUCLEOTIDE SEQUENCE [LARGE SCALE GENOMIC DNA]</scope>
</reference>